<dbReference type="GO" id="GO:0006508">
    <property type="term" value="P:proteolysis"/>
    <property type="evidence" value="ECO:0007669"/>
    <property type="project" value="UniProtKB-KW"/>
</dbReference>
<dbReference type="AlphaFoldDB" id="A0A7D5GE31"/>
<feature type="transmembrane region" description="Helical" evidence="1">
    <location>
        <begin position="150"/>
        <end position="171"/>
    </location>
</feature>
<dbReference type="InterPro" id="IPR042150">
    <property type="entry name" value="MmRce1-like"/>
</dbReference>
<feature type="transmembrane region" description="Helical" evidence="1">
    <location>
        <begin position="223"/>
        <end position="243"/>
    </location>
</feature>
<feature type="transmembrane region" description="Helical" evidence="1">
    <location>
        <begin position="99"/>
        <end position="121"/>
    </location>
</feature>
<gene>
    <name evidence="3" type="ORF">HUG10_13195</name>
</gene>
<dbReference type="OrthoDB" id="28575at2157"/>
<feature type="domain" description="CAAX prenyl protease 2/Lysostaphin resistance protein A-like" evidence="2">
    <location>
        <begin position="156"/>
        <end position="263"/>
    </location>
</feature>
<feature type="transmembrane region" description="Helical" evidence="1">
    <location>
        <begin position="250"/>
        <end position="270"/>
    </location>
</feature>
<dbReference type="PANTHER" id="PTHR35797:SF1">
    <property type="entry name" value="PROTEASE"/>
    <property type="match status" value="1"/>
</dbReference>
<feature type="transmembrane region" description="Helical" evidence="1">
    <location>
        <begin position="21"/>
        <end position="41"/>
    </location>
</feature>
<keyword evidence="1" id="KW-0472">Membrane</keyword>
<dbReference type="GO" id="GO:0008237">
    <property type="term" value="F:metallopeptidase activity"/>
    <property type="evidence" value="ECO:0007669"/>
    <property type="project" value="UniProtKB-KW"/>
</dbReference>
<reference evidence="3 4" key="1">
    <citation type="submission" date="2020-07" db="EMBL/GenBank/DDBJ databases">
        <title>Gai3-2, isolated from salt lake.</title>
        <authorList>
            <person name="Cui H."/>
            <person name="Shi X."/>
        </authorList>
    </citation>
    <scope>NUCLEOTIDE SEQUENCE [LARGE SCALE GENOMIC DNA]</scope>
    <source>
        <strain evidence="3 4">Gai3-2</strain>
    </source>
</reference>
<keyword evidence="3" id="KW-0482">Metalloprotease</keyword>
<protein>
    <submittedName>
        <fullName evidence="3">CPBP family intramembrane metalloprotease</fullName>
    </submittedName>
</protein>
<sequence>MHVSPPRGVTDVVLETRRLGVFLAVTFGVSWATAGAIYATGGLVDSPTVLGPLTLASVLLPTTYMFGPAVGNVVARVATGEGRANLLLSPDATGHLRTYAAMWFAPLVLTVLGAIVFFAAFPDTFDPSMRAFVDSLGAAGATDLDPTTLVLVQVVAAVTVAPLLNGLFAFGEEFGWRGYLLPKLLPLGARRAVLLHGVVWGVWHWPLIAMGYEYGFGYTGFPWTGFVVFLGFTLSLGIVFAWATLREGSVWPAAIGHGAVNAVAGLAALFVQGNPNPLLGPLPVGLLAMLPFAAIAVWLLLRSPTFAGNATLGT</sequence>
<dbReference type="EMBL" id="CP058529">
    <property type="protein sequence ID" value="QLG29506.1"/>
    <property type="molecule type" value="Genomic_DNA"/>
</dbReference>
<keyword evidence="1" id="KW-1133">Transmembrane helix</keyword>
<feature type="transmembrane region" description="Helical" evidence="1">
    <location>
        <begin position="53"/>
        <end position="78"/>
    </location>
</feature>
<dbReference type="GO" id="GO:0080120">
    <property type="term" value="P:CAAX-box protein maturation"/>
    <property type="evidence" value="ECO:0007669"/>
    <property type="project" value="UniProtKB-ARBA"/>
</dbReference>
<evidence type="ECO:0000313" key="3">
    <source>
        <dbReference type="EMBL" id="QLG29506.1"/>
    </source>
</evidence>
<feature type="transmembrane region" description="Helical" evidence="1">
    <location>
        <begin position="282"/>
        <end position="301"/>
    </location>
</feature>
<dbReference type="Proteomes" id="UP000509750">
    <property type="component" value="Chromosome"/>
</dbReference>
<keyword evidence="3" id="KW-0378">Hydrolase</keyword>
<keyword evidence="4" id="KW-1185">Reference proteome</keyword>
<dbReference type="KEGG" id="halg:HUG10_13195"/>
<proteinExistence type="predicted"/>
<dbReference type="GO" id="GO:0004175">
    <property type="term" value="F:endopeptidase activity"/>
    <property type="evidence" value="ECO:0007669"/>
    <property type="project" value="UniProtKB-ARBA"/>
</dbReference>
<feature type="transmembrane region" description="Helical" evidence="1">
    <location>
        <begin position="192"/>
        <end position="211"/>
    </location>
</feature>
<dbReference type="PANTHER" id="PTHR35797">
    <property type="entry name" value="PROTEASE-RELATED"/>
    <property type="match status" value="1"/>
</dbReference>
<evidence type="ECO:0000259" key="2">
    <source>
        <dbReference type="Pfam" id="PF02517"/>
    </source>
</evidence>
<accession>A0A7D5GE31</accession>
<dbReference type="InterPro" id="IPR003675">
    <property type="entry name" value="Rce1/LyrA-like_dom"/>
</dbReference>
<dbReference type="Pfam" id="PF02517">
    <property type="entry name" value="Rce1-like"/>
    <property type="match status" value="1"/>
</dbReference>
<evidence type="ECO:0000256" key="1">
    <source>
        <dbReference type="SAM" id="Phobius"/>
    </source>
</evidence>
<organism evidence="3 4">
    <name type="scientific">Halorarum halophilum</name>
    <dbReference type="NCBI Taxonomy" id="2743090"/>
    <lineage>
        <taxon>Archaea</taxon>
        <taxon>Methanobacteriati</taxon>
        <taxon>Methanobacteriota</taxon>
        <taxon>Stenosarchaea group</taxon>
        <taxon>Halobacteria</taxon>
        <taxon>Halobacteriales</taxon>
        <taxon>Haloferacaceae</taxon>
        <taxon>Halorarum</taxon>
    </lineage>
</organism>
<keyword evidence="1" id="KW-0812">Transmembrane</keyword>
<name>A0A7D5GE31_9EURY</name>
<evidence type="ECO:0000313" key="4">
    <source>
        <dbReference type="Proteomes" id="UP000509750"/>
    </source>
</evidence>
<keyword evidence="3" id="KW-0645">Protease</keyword>